<evidence type="ECO:0008006" key="3">
    <source>
        <dbReference type="Google" id="ProtNLM"/>
    </source>
</evidence>
<proteinExistence type="predicted"/>
<keyword evidence="2" id="KW-1185">Reference proteome</keyword>
<evidence type="ECO:0000313" key="2">
    <source>
        <dbReference type="Proteomes" id="UP001470230"/>
    </source>
</evidence>
<protein>
    <recommendedName>
        <fullName evidence="3">Protein transport protein SEC23</fullName>
    </recommendedName>
</protein>
<sequence length="563" mass="63660">MDFSSIQVPEKNNDVVIGCNLSGIICHIQNSAVPVLNKPYYFTSPKPILPLSEHMAEPGSNYLKSLPFTLLCDIFHEKVCHYEGPPAVCPKCGAYLPLESFPSGTGLCPFCNNLNMPDSFVSFPNNVEQPKFLFLLIGNATDYFYDSISSFPYPLILMTYNDHFIMCQYKNERYSQIHLLESEIPPNSFSHFPSDKPIPHFEDSTMYKIDFNQVFTELKNALPNSSSNSPLNIVVFGNVPHSCLDESFEFIPNTTLSICMTNTFICDCCKVCNKTGGLFLPHTQTFSIQNLTQIISTSIRRGTEPAEEDKPLSLIFPGFFLINNKLPSESFTNINPIQIIIQASQRTYCFSTTYTTQVGLKPFLYSASMPNMLVSLSEANLNFSEILIHYSKSLSDGLLVPNSLKYTLLFPKIHPSRSLYHVLTNRPFVLQLEPVFHPIDFISESVCTTISIILILYENTIYVYVGSDVKKEKWENVIGASPMSHMISFEIVNVADTFQSDLWKAIRAIRAIYYPYLIPVIVVPNESGRRVQLMQILDVDYTKGSNNVFKMYGDIARKAILQK</sequence>
<name>A0ABR2HTM6_9EUKA</name>
<organism evidence="1 2">
    <name type="scientific">Tritrichomonas musculus</name>
    <dbReference type="NCBI Taxonomy" id="1915356"/>
    <lineage>
        <taxon>Eukaryota</taxon>
        <taxon>Metamonada</taxon>
        <taxon>Parabasalia</taxon>
        <taxon>Tritrichomonadida</taxon>
        <taxon>Tritrichomonadidae</taxon>
        <taxon>Tritrichomonas</taxon>
    </lineage>
</organism>
<evidence type="ECO:0000313" key="1">
    <source>
        <dbReference type="EMBL" id="KAK8852421.1"/>
    </source>
</evidence>
<gene>
    <name evidence="1" type="ORF">M9Y10_017396</name>
</gene>
<dbReference type="EMBL" id="JAPFFF010000023">
    <property type="protein sequence ID" value="KAK8852421.1"/>
    <property type="molecule type" value="Genomic_DNA"/>
</dbReference>
<comment type="caution">
    <text evidence="1">The sequence shown here is derived from an EMBL/GenBank/DDBJ whole genome shotgun (WGS) entry which is preliminary data.</text>
</comment>
<dbReference type="Proteomes" id="UP001470230">
    <property type="component" value="Unassembled WGS sequence"/>
</dbReference>
<reference evidence="1 2" key="1">
    <citation type="submission" date="2024-04" db="EMBL/GenBank/DDBJ databases">
        <title>Tritrichomonas musculus Genome.</title>
        <authorList>
            <person name="Alves-Ferreira E."/>
            <person name="Grigg M."/>
            <person name="Lorenzi H."/>
            <person name="Galac M."/>
        </authorList>
    </citation>
    <scope>NUCLEOTIDE SEQUENCE [LARGE SCALE GENOMIC DNA]</scope>
    <source>
        <strain evidence="1 2">EAF2021</strain>
    </source>
</reference>
<accession>A0ABR2HTM6</accession>